<dbReference type="PANTHER" id="PTHR28650:SF1">
    <property type="entry name" value="PHOSPHATIDYLINOSITOL-GLYCAN BIOSYNTHESIS CLASS X PROTEIN"/>
    <property type="match status" value="1"/>
</dbReference>
<evidence type="ECO:0000256" key="4">
    <source>
        <dbReference type="ARBA" id="ARBA00022502"/>
    </source>
</evidence>
<dbReference type="Pfam" id="PF08320">
    <property type="entry name" value="PIG-X"/>
    <property type="match status" value="1"/>
</dbReference>
<evidence type="ECO:0000256" key="2">
    <source>
        <dbReference type="ARBA" id="ARBA00004687"/>
    </source>
</evidence>
<dbReference type="Proteomes" id="UP000193560">
    <property type="component" value="Unassembled WGS sequence"/>
</dbReference>
<evidence type="ECO:0000256" key="1">
    <source>
        <dbReference type="ARBA" id="ARBA00004389"/>
    </source>
</evidence>
<evidence type="ECO:0000256" key="10">
    <source>
        <dbReference type="RuleBase" id="RU366056"/>
    </source>
</evidence>
<name>A0A1X2ITG8_9FUNG</name>
<dbReference type="SMART" id="SM00780">
    <property type="entry name" value="PIG-X"/>
    <property type="match status" value="1"/>
</dbReference>
<keyword evidence="8 10" id="KW-0472">Membrane</keyword>
<dbReference type="GO" id="GO:0005789">
    <property type="term" value="C:endoplasmic reticulum membrane"/>
    <property type="evidence" value="ECO:0007669"/>
    <property type="project" value="UniProtKB-SubCell"/>
</dbReference>
<sequence>MTTKTTTTTTVSLRDSFHPHLVTTIHIDGETSLFDSALMTSSSASQAWQCALDIRYHLPPSVFVDRYQLNDTLLNTPFIVQGSHDLEAPLEHVGSQEETWMIVRGREEEMDASTTIQQRSPPYPMKDLIVDIPLHLRYQAPDDTLTHRTITIPWPQVGWLCQQTDPHSRAPTAASPPSLYSSLHHFSNKATHLNLLQDTTAFVWIPIPPSQQQQMTDAADAAAAPIDVTSQPATPPPPPPHVTLKVPVGKTTDAWIVQWGTILVIVLSSCWILNAIAVAVQKHRRHEAKGKRRKS</sequence>
<evidence type="ECO:0000256" key="8">
    <source>
        <dbReference type="ARBA" id="ARBA00023136"/>
    </source>
</evidence>
<organism evidence="11 12">
    <name type="scientific">Absidia repens</name>
    <dbReference type="NCBI Taxonomy" id="90262"/>
    <lineage>
        <taxon>Eukaryota</taxon>
        <taxon>Fungi</taxon>
        <taxon>Fungi incertae sedis</taxon>
        <taxon>Mucoromycota</taxon>
        <taxon>Mucoromycotina</taxon>
        <taxon>Mucoromycetes</taxon>
        <taxon>Mucorales</taxon>
        <taxon>Cunninghamellaceae</taxon>
        <taxon>Absidia</taxon>
    </lineage>
</organism>
<proteinExistence type="inferred from homology"/>
<comment type="pathway">
    <text evidence="2 10">Glycolipid biosynthesis; glycosylphosphatidylinositol-anchor biosynthesis.</text>
</comment>
<dbReference type="PANTHER" id="PTHR28650">
    <property type="entry name" value="PHOSPHATIDYLINOSITOL-GLYCAN BIOSYNTHESIS CLASS X PROTEIN"/>
    <property type="match status" value="1"/>
</dbReference>
<dbReference type="InterPro" id="IPR040039">
    <property type="entry name" value="PIGX"/>
</dbReference>
<feature type="non-terminal residue" evidence="11">
    <location>
        <position position="295"/>
    </location>
</feature>
<comment type="caution">
    <text evidence="11">The sequence shown here is derived from an EMBL/GenBank/DDBJ whole genome shotgun (WGS) entry which is preliminary data.</text>
</comment>
<keyword evidence="12" id="KW-1185">Reference proteome</keyword>
<comment type="subcellular location">
    <subcellularLocation>
        <location evidence="1 10">Endoplasmic reticulum membrane</location>
        <topology evidence="1 10">Single-pass membrane protein</topology>
    </subcellularLocation>
</comment>
<keyword evidence="7 10" id="KW-1133">Transmembrane helix</keyword>
<protein>
    <recommendedName>
        <fullName evidence="10">Protein PBN1</fullName>
    </recommendedName>
</protein>
<dbReference type="GO" id="GO:0006506">
    <property type="term" value="P:GPI anchor biosynthetic process"/>
    <property type="evidence" value="ECO:0007669"/>
    <property type="project" value="UniProtKB-UniPathway"/>
</dbReference>
<keyword evidence="9" id="KW-0325">Glycoprotein</keyword>
<dbReference type="AlphaFoldDB" id="A0A1X2ITG8"/>
<keyword evidence="4 10" id="KW-0337">GPI-anchor biosynthesis</keyword>
<evidence type="ECO:0000256" key="9">
    <source>
        <dbReference type="ARBA" id="ARBA00023180"/>
    </source>
</evidence>
<evidence type="ECO:0000313" key="12">
    <source>
        <dbReference type="Proteomes" id="UP000193560"/>
    </source>
</evidence>
<keyword evidence="6 10" id="KW-0256">Endoplasmic reticulum</keyword>
<dbReference type="STRING" id="90262.A0A1X2ITG8"/>
<evidence type="ECO:0000256" key="6">
    <source>
        <dbReference type="ARBA" id="ARBA00022824"/>
    </source>
</evidence>
<keyword evidence="5 10" id="KW-0812">Transmembrane</keyword>
<dbReference type="UniPathway" id="UPA00196"/>
<dbReference type="EMBL" id="MCGE01000004">
    <property type="protein sequence ID" value="ORZ22089.1"/>
    <property type="molecule type" value="Genomic_DNA"/>
</dbReference>
<evidence type="ECO:0000313" key="11">
    <source>
        <dbReference type="EMBL" id="ORZ22089.1"/>
    </source>
</evidence>
<gene>
    <name evidence="11" type="ORF">BCR42DRAFT_405467</name>
</gene>
<dbReference type="OrthoDB" id="5546453at2759"/>
<evidence type="ECO:0000256" key="7">
    <source>
        <dbReference type="ARBA" id="ARBA00022989"/>
    </source>
</evidence>
<dbReference type="InterPro" id="IPR013233">
    <property type="entry name" value="PIG-X/PBN1"/>
</dbReference>
<comment type="similarity">
    <text evidence="3 10">Belongs to the PIGX family.</text>
</comment>
<reference evidence="11 12" key="1">
    <citation type="submission" date="2016-07" db="EMBL/GenBank/DDBJ databases">
        <title>Pervasive Adenine N6-methylation of Active Genes in Fungi.</title>
        <authorList>
            <consortium name="DOE Joint Genome Institute"/>
            <person name="Mondo S.J."/>
            <person name="Dannebaum R.O."/>
            <person name="Kuo R.C."/>
            <person name="Labutti K."/>
            <person name="Haridas S."/>
            <person name="Kuo A."/>
            <person name="Salamov A."/>
            <person name="Ahrendt S.R."/>
            <person name="Lipzen A."/>
            <person name="Sullivan W."/>
            <person name="Andreopoulos W.B."/>
            <person name="Clum A."/>
            <person name="Lindquist E."/>
            <person name="Daum C."/>
            <person name="Ramamoorthy G.K."/>
            <person name="Gryganskyi A."/>
            <person name="Culley D."/>
            <person name="Magnuson J.K."/>
            <person name="James T.Y."/>
            <person name="O'Malley M.A."/>
            <person name="Stajich J.E."/>
            <person name="Spatafora J.W."/>
            <person name="Visel A."/>
            <person name="Grigoriev I.V."/>
        </authorList>
    </citation>
    <scope>NUCLEOTIDE SEQUENCE [LARGE SCALE GENOMIC DNA]</scope>
    <source>
        <strain evidence="11 12">NRRL 1336</strain>
    </source>
</reference>
<feature type="transmembrane region" description="Helical" evidence="10">
    <location>
        <begin position="255"/>
        <end position="280"/>
    </location>
</feature>
<evidence type="ECO:0000256" key="3">
    <source>
        <dbReference type="ARBA" id="ARBA00010345"/>
    </source>
</evidence>
<accession>A0A1X2ITG8</accession>
<comment type="function">
    <text evidence="10">Required for proper folding and/or the stability of a subset of proteins in the endoplasmic reticulum. Component of glycosylphosphatidylinositol-mannosyltransferase 1 which transfers the first of the 4 mannoses in the GPI-anchor precursors during GPI-anchor biosynthesis. Probably acts by stabilizing the mannosyltransferase GPI14.</text>
</comment>
<evidence type="ECO:0000256" key="5">
    <source>
        <dbReference type="ARBA" id="ARBA00022692"/>
    </source>
</evidence>